<feature type="domain" description="Protein kinase" evidence="9">
    <location>
        <begin position="8"/>
        <end position="262"/>
    </location>
</feature>
<organism evidence="10 11">
    <name type="scientific">Kitasatospora viridis</name>
    <dbReference type="NCBI Taxonomy" id="281105"/>
    <lineage>
        <taxon>Bacteria</taxon>
        <taxon>Bacillati</taxon>
        <taxon>Actinomycetota</taxon>
        <taxon>Actinomycetes</taxon>
        <taxon>Kitasatosporales</taxon>
        <taxon>Streptomycetaceae</taxon>
        <taxon>Kitasatospora</taxon>
    </lineage>
</organism>
<reference evidence="10 11" key="1">
    <citation type="submission" date="2019-06" db="EMBL/GenBank/DDBJ databases">
        <title>Sequencing the genomes of 1000 actinobacteria strains.</title>
        <authorList>
            <person name="Klenk H.-P."/>
        </authorList>
    </citation>
    <scope>NUCLEOTIDE SEQUENCE [LARGE SCALE GENOMIC DNA]</scope>
    <source>
        <strain evidence="10 11">DSM 44826</strain>
    </source>
</reference>
<dbReference type="AlphaFoldDB" id="A0A561UC34"/>
<evidence type="ECO:0000259" key="9">
    <source>
        <dbReference type="PROSITE" id="PS50011"/>
    </source>
</evidence>
<dbReference type="SMART" id="SM00220">
    <property type="entry name" value="S_TKc"/>
    <property type="match status" value="1"/>
</dbReference>
<keyword evidence="11" id="KW-1185">Reference proteome</keyword>
<proteinExistence type="predicted"/>
<dbReference type="PROSITE" id="PS00107">
    <property type="entry name" value="PROTEIN_KINASE_ATP"/>
    <property type="match status" value="1"/>
</dbReference>
<dbReference type="Proteomes" id="UP000317940">
    <property type="component" value="Unassembled WGS sequence"/>
</dbReference>
<dbReference type="GO" id="GO:0004674">
    <property type="term" value="F:protein serine/threonine kinase activity"/>
    <property type="evidence" value="ECO:0007669"/>
    <property type="project" value="UniProtKB-KW"/>
</dbReference>
<evidence type="ECO:0000313" key="11">
    <source>
        <dbReference type="Proteomes" id="UP000317940"/>
    </source>
</evidence>
<keyword evidence="6 7" id="KW-0067">ATP-binding</keyword>
<accession>A0A561UC34</accession>
<sequence>MRVLAGRYELVEFIGRGGMGEVWEGRDTVIGRPVAVKLLPQQNSPDAVELFFREARTAGALNHRGVVTVHDIGQDPADGTLFLVMELVQGSNLATQLRTYGPPPVPTALDLVAQAAAALAAAHQAGVVHRDLKPANLMLTTGGDVKVLDFGIARYMAATHQSSQVMGTLAYMAPERFAGAPGDARSDLYALGCVLYELLTGTPPFQDGDPLAMMTAHLHRAPDAPGLRRGDLPAELDAMVLRLLAKDPAARPASAAELQALLRGTAPTPTTVSAAPPRPQPMGDFLLEPPTAAPPMPLFPPAPFVPAVTAPVVDASSTPTHRGPRFALVAAGLLWCGSLALPLWGRTGRASAHFPAVTAWDLVLGRPSWADAPFIWPPAIAVVLVTVLALVTAWPQRSRLGTRLCWAAIPVGLLATTWWAVMGFMATSQYADSCTEDIQPTTPLEQAQLRRCLDDVSLQYGFYLLLATTALLAAAGVWALVQRVRHRRQARGSA</sequence>
<feature type="transmembrane region" description="Helical" evidence="8">
    <location>
        <begin position="374"/>
        <end position="392"/>
    </location>
</feature>
<dbReference type="InterPro" id="IPR011009">
    <property type="entry name" value="Kinase-like_dom_sf"/>
</dbReference>
<dbReference type="RefSeq" id="WP_145903214.1">
    <property type="nucleotide sequence ID" value="NZ_BAAAMZ010000042.1"/>
</dbReference>
<dbReference type="GO" id="GO:0005524">
    <property type="term" value="F:ATP binding"/>
    <property type="evidence" value="ECO:0007669"/>
    <property type="project" value="UniProtKB-UniRule"/>
</dbReference>
<evidence type="ECO:0000256" key="8">
    <source>
        <dbReference type="SAM" id="Phobius"/>
    </source>
</evidence>
<dbReference type="CDD" id="cd14014">
    <property type="entry name" value="STKc_PknB_like"/>
    <property type="match status" value="1"/>
</dbReference>
<keyword evidence="4 7" id="KW-0547">Nucleotide-binding</keyword>
<keyword evidence="8" id="KW-0472">Membrane</keyword>
<keyword evidence="8" id="KW-0812">Transmembrane</keyword>
<dbReference type="EMBL" id="VIWT01000001">
    <property type="protein sequence ID" value="TWF96922.1"/>
    <property type="molecule type" value="Genomic_DNA"/>
</dbReference>
<evidence type="ECO:0000256" key="5">
    <source>
        <dbReference type="ARBA" id="ARBA00022777"/>
    </source>
</evidence>
<comment type="caution">
    <text evidence="10">The sequence shown here is derived from an EMBL/GenBank/DDBJ whole genome shotgun (WGS) entry which is preliminary data.</text>
</comment>
<dbReference type="SUPFAM" id="SSF56112">
    <property type="entry name" value="Protein kinase-like (PK-like)"/>
    <property type="match status" value="1"/>
</dbReference>
<evidence type="ECO:0000256" key="1">
    <source>
        <dbReference type="ARBA" id="ARBA00012513"/>
    </source>
</evidence>
<dbReference type="InterPro" id="IPR000719">
    <property type="entry name" value="Prot_kinase_dom"/>
</dbReference>
<evidence type="ECO:0000256" key="6">
    <source>
        <dbReference type="ARBA" id="ARBA00022840"/>
    </source>
</evidence>
<evidence type="ECO:0000256" key="4">
    <source>
        <dbReference type="ARBA" id="ARBA00022741"/>
    </source>
</evidence>
<evidence type="ECO:0000256" key="7">
    <source>
        <dbReference type="PROSITE-ProRule" id="PRU10141"/>
    </source>
</evidence>
<dbReference type="PANTHER" id="PTHR43289">
    <property type="entry name" value="MITOGEN-ACTIVATED PROTEIN KINASE KINASE KINASE 20-RELATED"/>
    <property type="match status" value="1"/>
</dbReference>
<evidence type="ECO:0000256" key="2">
    <source>
        <dbReference type="ARBA" id="ARBA00022527"/>
    </source>
</evidence>
<dbReference type="PANTHER" id="PTHR43289:SF6">
    <property type="entry name" value="SERINE_THREONINE-PROTEIN KINASE NEKL-3"/>
    <property type="match status" value="1"/>
</dbReference>
<keyword evidence="2 10" id="KW-0723">Serine/threonine-protein kinase</keyword>
<keyword evidence="3" id="KW-0808">Transferase</keyword>
<feature type="transmembrane region" description="Helical" evidence="8">
    <location>
        <begin position="460"/>
        <end position="481"/>
    </location>
</feature>
<feature type="binding site" evidence="7">
    <location>
        <position position="37"/>
    </location>
    <ligand>
        <name>ATP</name>
        <dbReference type="ChEBI" id="CHEBI:30616"/>
    </ligand>
</feature>
<dbReference type="FunFam" id="1.10.510.10:FF:000021">
    <property type="entry name" value="Serine/threonine protein kinase"/>
    <property type="match status" value="1"/>
</dbReference>
<evidence type="ECO:0000256" key="3">
    <source>
        <dbReference type="ARBA" id="ARBA00022679"/>
    </source>
</evidence>
<keyword evidence="8" id="KW-1133">Transmembrane helix</keyword>
<gene>
    <name evidence="10" type="ORF">FHX73_11696</name>
</gene>
<dbReference type="Pfam" id="PF00069">
    <property type="entry name" value="Pkinase"/>
    <property type="match status" value="1"/>
</dbReference>
<name>A0A561UC34_9ACTN</name>
<dbReference type="Gene3D" id="1.10.510.10">
    <property type="entry name" value="Transferase(Phosphotransferase) domain 1"/>
    <property type="match status" value="1"/>
</dbReference>
<evidence type="ECO:0000313" key="10">
    <source>
        <dbReference type="EMBL" id="TWF96922.1"/>
    </source>
</evidence>
<dbReference type="OrthoDB" id="3861219at2"/>
<feature type="transmembrane region" description="Helical" evidence="8">
    <location>
        <begin position="404"/>
        <end position="421"/>
    </location>
</feature>
<dbReference type="InterPro" id="IPR008271">
    <property type="entry name" value="Ser/Thr_kinase_AS"/>
</dbReference>
<feature type="transmembrane region" description="Helical" evidence="8">
    <location>
        <begin position="326"/>
        <end position="345"/>
    </location>
</feature>
<dbReference type="Gene3D" id="3.30.200.20">
    <property type="entry name" value="Phosphorylase Kinase, domain 1"/>
    <property type="match status" value="1"/>
</dbReference>
<dbReference type="InterPro" id="IPR017441">
    <property type="entry name" value="Protein_kinase_ATP_BS"/>
</dbReference>
<protein>
    <recommendedName>
        <fullName evidence="1">non-specific serine/threonine protein kinase</fullName>
        <ecNumber evidence="1">2.7.11.1</ecNumber>
    </recommendedName>
</protein>
<dbReference type="PROSITE" id="PS00108">
    <property type="entry name" value="PROTEIN_KINASE_ST"/>
    <property type="match status" value="1"/>
</dbReference>
<dbReference type="PROSITE" id="PS50011">
    <property type="entry name" value="PROTEIN_KINASE_DOM"/>
    <property type="match status" value="1"/>
</dbReference>
<keyword evidence="5 10" id="KW-0418">Kinase</keyword>
<dbReference type="EC" id="2.7.11.1" evidence="1"/>